<dbReference type="KEGG" id="hhy:Halhy_6848"/>
<accession>F4L8E9</accession>
<dbReference type="Pfam" id="PF18962">
    <property type="entry name" value="Por_Secre_tail"/>
    <property type="match status" value="1"/>
</dbReference>
<reference evidence="2 3" key="1">
    <citation type="journal article" date="2011" name="Stand. Genomic Sci.">
        <title>Complete genome sequence of Haliscomenobacter hydrossis type strain (O).</title>
        <authorList>
            <consortium name="US DOE Joint Genome Institute (JGI-PGF)"/>
            <person name="Daligault H."/>
            <person name="Lapidus A."/>
            <person name="Zeytun A."/>
            <person name="Nolan M."/>
            <person name="Lucas S."/>
            <person name="Del Rio T.G."/>
            <person name="Tice H."/>
            <person name="Cheng J.F."/>
            <person name="Tapia R."/>
            <person name="Han C."/>
            <person name="Goodwin L."/>
            <person name="Pitluck S."/>
            <person name="Liolios K."/>
            <person name="Pagani I."/>
            <person name="Ivanova N."/>
            <person name="Huntemann M."/>
            <person name="Mavromatis K."/>
            <person name="Mikhailova N."/>
            <person name="Pati A."/>
            <person name="Chen A."/>
            <person name="Palaniappan K."/>
            <person name="Land M."/>
            <person name="Hauser L."/>
            <person name="Brambilla E.M."/>
            <person name="Rohde M."/>
            <person name="Verbarg S."/>
            <person name="Goker M."/>
            <person name="Bristow J."/>
            <person name="Eisen J.A."/>
            <person name="Markowitz V."/>
            <person name="Hugenholtz P."/>
            <person name="Kyrpides N.C."/>
            <person name="Klenk H.P."/>
            <person name="Woyke T."/>
        </authorList>
    </citation>
    <scope>NUCLEOTIDE SEQUENCE [LARGE SCALE GENOMIC DNA]</scope>
    <source>
        <strain evidence="3">ATCC 27775 / DSM 1100 / LMG 10767 / O</strain>
        <plasmid evidence="3">Plasmid pHALHY03</plasmid>
    </source>
</reference>
<evidence type="ECO:0000313" key="3">
    <source>
        <dbReference type="Proteomes" id="UP000008461"/>
    </source>
</evidence>
<feature type="domain" description="Secretion system C-terminal sorting" evidence="1">
    <location>
        <begin position="620"/>
        <end position="687"/>
    </location>
</feature>
<sequence length="697" mass="72606">MCQTGATTSIQATQVVAATVPTGFQVLYVLTKGDSLVIQGVSRFPYFRVTPDANYTIHTLVYNPSTLDLSIVQPGVTTGFDVNGLLVQGGGNICAALDVAGAKFSFSACEEPCFASAGTLRPETRACLDGDTLTLRATVATAPVVPDSFQVVYVLTRGDSLVIINAGAKPEFKVTAPGLYTIHTLIYNPTTLNLGIVQLGVTTGVAVNGLLRQGGGNICAALDVAGAKFNVEICPCTANAGTLRPLTDGCLQSGSANLRAIQGSRPIVPAGYQIAYVLTRSDSLVIVGAGASPNFTVNAAGKYTIHTLVYNPATLDLGIVQLGVTTGFDVNGLLRQGGGSICASLDVAGAKFDVSTAICCKASAGTLNPLGSSACLQNGQAVLAASIRQLPTVPTGYRLLYVLTSGNNLVIQQVNNLPLFTVRDTGRFTIHTLVYNPATLDLGIVKFGQTTGVDVNGLLIQGGGAICAALDVAGAPFSVKNCPCQVNTGRIVPQPNTCLSGIRPVRLKASILHQPSGPRGYRSLWVLTEGDSLVIRAVNTNGPEFFVNREGKYRIHTLTYNPATLDLSIVKLGQTTGFDVNGLLVQGGGSICAGLDVAGAAFEVKRCGSNAVSALQSSAVFPNPTKDLLNVQLGNNLGTGKITLEVLDLNGKITQRQNLDEGSTQAEVEVGTLPSGLYYLRIYTEGQAGEMLKFSKQ</sequence>
<name>F4L8E9_HALH1</name>
<dbReference type="InterPro" id="IPR026444">
    <property type="entry name" value="Secre_tail"/>
</dbReference>
<reference key="2">
    <citation type="submission" date="2011-04" db="EMBL/GenBank/DDBJ databases">
        <title>Complete sequence of plasmid 3 of Haliscomenobacter hydrossis DSM 1100.</title>
        <authorList>
            <consortium name="US DOE Joint Genome Institute (JGI-PGF)"/>
            <person name="Lucas S."/>
            <person name="Han J."/>
            <person name="Lapidus A."/>
            <person name="Bruce D."/>
            <person name="Goodwin L."/>
            <person name="Pitluck S."/>
            <person name="Peters L."/>
            <person name="Kyrpides N."/>
            <person name="Mavromatis K."/>
            <person name="Ivanova N."/>
            <person name="Ovchinnikova G."/>
            <person name="Pagani I."/>
            <person name="Daligault H."/>
            <person name="Detter J.C."/>
            <person name="Han C."/>
            <person name="Land M."/>
            <person name="Hauser L."/>
            <person name="Markowitz V."/>
            <person name="Cheng J.-F."/>
            <person name="Hugenholtz P."/>
            <person name="Woyke T."/>
            <person name="Wu D."/>
            <person name="Verbarg S."/>
            <person name="Frueling A."/>
            <person name="Brambilla E."/>
            <person name="Klenk H.-P."/>
            <person name="Eisen J.A."/>
        </authorList>
    </citation>
    <scope>NUCLEOTIDE SEQUENCE</scope>
    <source>
        <strain>DSM 1100</strain>
    </source>
</reference>
<keyword evidence="3" id="KW-1185">Reference proteome</keyword>
<protein>
    <recommendedName>
        <fullName evidence="1">Secretion system C-terminal sorting domain-containing protein</fullName>
    </recommendedName>
</protein>
<evidence type="ECO:0000313" key="2">
    <source>
        <dbReference type="EMBL" id="AEE54657.1"/>
    </source>
</evidence>
<dbReference type="eggNOG" id="COG4932">
    <property type="taxonomic scope" value="Bacteria"/>
</dbReference>
<keyword evidence="2" id="KW-0614">Plasmid</keyword>
<dbReference type="NCBIfam" id="TIGR04183">
    <property type="entry name" value="Por_Secre_tail"/>
    <property type="match status" value="1"/>
</dbReference>
<dbReference type="HOGENOM" id="CLU_395236_0_0_10"/>
<geneLocation type="plasmid" evidence="2 3">
    <name>pHALHY03</name>
</geneLocation>
<dbReference type="EMBL" id="CP002694">
    <property type="protein sequence ID" value="AEE54657.1"/>
    <property type="molecule type" value="Genomic_DNA"/>
</dbReference>
<dbReference type="Proteomes" id="UP000008461">
    <property type="component" value="Plasmid pHALHY03"/>
</dbReference>
<proteinExistence type="predicted"/>
<organism evidence="2 3">
    <name type="scientific">Haliscomenobacter hydrossis (strain ATCC 27775 / DSM 1100 / LMG 10767 / O)</name>
    <dbReference type="NCBI Taxonomy" id="760192"/>
    <lineage>
        <taxon>Bacteria</taxon>
        <taxon>Pseudomonadati</taxon>
        <taxon>Bacteroidota</taxon>
        <taxon>Saprospiria</taxon>
        <taxon>Saprospirales</taxon>
        <taxon>Haliscomenobacteraceae</taxon>
        <taxon>Haliscomenobacter</taxon>
    </lineage>
</organism>
<evidence type="ECO:0000259" key="1">
    <source>
        <dbReference type="Pfam" id="PF18962"/>
    </source>
</evidence>
<gene>
    <name evidence="2" type="ordered locus">Halhy_6848</name>
</gene>
<dbReference type="AlphaFoldDB" id="F4L8E9"/>
<dbReference type="RefSeq" id="WP_013769173.1">
    <property type="nucleotide sequence ID" value="NC_015513.1"/>
</dbReference>
<dbReference type="OrthoDB" id="1488158at2"/>